<name>A0A9Q1C614_HOLLE</name>
<sequence length="89" mass="10470">MAEFGRVRRRTTSPPEKVHFWRVGGEPRPPHLELLCGQRRKQSWYDEIVPSNILNLSGSVRLLFSEEQTPYVSHCGFLTSYRKWIVNLQ</sequence>
<organism evidence="2 3">
    <name type="scientific">Holothuria leucospilota</name>
    <name type="common">Black long sea cucumber</name>
    <name type="synonym">Mertensiothuria leucospilota</name>
    <dbReference type="NCBI Taxonomy" id="206669"/>
    <lineage>
        <taxon>Eukaryota</taxon>
        <taxon>Metazoa</taxon>
        <taxon>Echinodermata</taxon>
        <taxon>Eleutherozoa</taxon>
        <taxon>Echinozoa</taxon>
        <taxon>Holothuroidea</taxon>
        <taxon>Aspidochirotacea</taxon>
        <taxon>Aspidochirotida</taxon>
        <taxon>Holothuriidae</taxon>
        <taxon>Holothuria</taxon>
    </lineage>
</organism>
<keyword evidence="3" id="KW-1185">Reference proteome</keyword>
<reference evidence="2" key="1">
    <citation type="submission" date="2021-10" db="EMBL/GenBank/DDBJ databases">
        <title>Tropical sea cucumber genome reveals ecological adaptation and Cuvierian tubules defense mechanism.</title>
        <authorList>
            <person name="Chen T."/>
        </authorList>
    </citation>
    <scope>NUCLEOTIDE SEQUENCE</scope>
    <source>
        <strain evidence="2">Nanhai2018</strain>
        <tissue evidence="2">Muscle</tissue>
    </source>
</reference>
<dbReference type="EMBL" id="JAIZAY010000007">
    <property type="protein sequence ID" value="KAJ8038840.1"/>
    <property type="molecule type" value="Genomic_DNA"/>
</dbReference>
<dbReference type="Proteomes" id="UP001152320">
    <property type="component" value="Chromosome 7"/>
</dbReference>
<dbReference type="AlphaFoldDB" id="A0A9Q1C614"/>
<feature type="region of interest" description="Disordered" evidence="1">
    <location>
        <begin position="1"/>
        <end position="20"/>
    </location>
</feature>
<comment type="caution">
    <text evidence="2">The sequence shown here is derived from an EMBL/GenBank/DDBJ whole genome shotgun (WGS) entry which is preliminary data.</text>
</comment>
<protein>
    <submittedName>
        <fullName evidence="2">Uncharacterized protein</fullName>
    </submittedName>
</protein>
<proteinExistence type="predicted"/>
<evidence type="ECO:0000313" key="3">
    <source>
        <dbReference type="Proteomes" id="UP001152320"/>
    </source>
</evidence>
<evidence type="ECO:0000256" key="1">
    <source>
        <dbReference type="SAM" id="MobiDB-lite"/>
    </source>
</evidence>
<accession>A0A9Q1C614</accession>
<gene>
    <name evidence="2" type="ORF">HOLleu_16387</name>
</gene>
<evidence type="ECO:0000313" key="2">
    <source>
        <dbReference type="EMBL" id="KAJ8038840.1"/>
    </source>
</evidence>